<evidence type="ECO:0000313" key="4">
    <source>
        <dbReference type="EMBL" id="KAH7306229.1"/>
    </source>
</evidence>
<dbReference type="PROSITE" id="PS50222">
    <property type="entry name" value="EF_HAND_2"/>
    <property type="match status" value="4"/>
</dbReference>
<dbReference type="InterPro" id="IPR050230">
    <property type="entry name" value="CALM/Myosin/TropC-like"/>
</dbReference>
<feature type="domain" description="EF-hand" evidence="3">
    <location>
        <begin position="45"/>
        <end position="80"/>
    </location>
</feature>
<dbReference type="InterPro" id="IPR018247">
    <property type="entry name" value="EF_Hand_1_Ca_BS"/>
</dbReference>
<dbReference type="InterPro" id="IPR011992">
    <property type="entry name" value="EF-hand-dom_pair"/>
</dbReference>
<keyword evidence="1" id="KW-0677">Repeat</keyword>
<dbReference type="FunFam" id="1.10.238.10:FF:000003">
    <property type="entry name" value="Calmodulin A"/>
    <property type="match status" value="1"/>
</dbReference>
<gene>
    <name evidence="4" type="ORF">KP509_22G002500</name>
</gene>
<feature type="domain" description="EF-hand" evidence="3">
    <location>
        <begin position="121"/>
        <end position="156"/>
    </location>
</feature>
<dbReference type="AlphaFoldDB" id="A0A8T2S5D7"/>
<comment type="caution">
    <text evidence="4">The sequence shown here is derived from an EMBL/GenBank/DDBJ whole genome shotgun (WGS) entry which is preliminary data.</text>
</comment>
<reference evidence="4" key="1">
    <citation type="submission" date="2021-08" db="EMBL/GenBank/DDBJ databases">
        <title>WGS assembly of Ceratopteris richardii.</title>
        <authorList>
            <person name="Marchant D.B."/>
            <person name="Chen G."/>
            <person name="Jenkins J."/>
            <person name="Shu S."/>
            <person name="Leebens-Mack J."/>
            <person name="Grimwood J."/>
            <person name="Schmutz J."/>
            <person name="Soltis P."/>
            <person name="Soltis D."/>
            <person name="Chen Z.-H."/>
        </authorList>
    </citation>
    <scope>NUCLEOTIDE SEQUENCE</scope>
    <source>
        <strain evidence="4">Whitten #5841</strain>
        <tissue evidence="4">Leaf</tissue>
    </source>
</reference>
<dbReference type="SUPFAM" id="SSF47473">
    <property type="entry name" value="EF-hand"/>
    <property type="match status" value="1"/>
</dbReference>
<dbReference type="EMBL" id="CM035427">
    <property type="protein sequence ID" value="KAH7306229.1"/>
    <property type="molecule type" value="Genomic_DNA"/>
</dbReference>
<dbReference type="PANTHER" id="PTHR23048:SF52">
    <property type="entry name" value="CALCIUM-BINDING PROTEIN CML18-RELATED"/>
    <property type="match status" value="1"/>
</dbReference>
<accession>A0A8T2S5D7</accession>
<evidence type="ECO:0000313" key="5">
    <source>
        <dbReference type="Proteomes" id="UP000825935"/>
    </source>
</evidence>
<protein>
    <recommendedName>
        <fullName evidence="3">EF-hand domain-containing protein</fullName>
    </recommendedName>
</protein>
<keyword evidence="5" id="KW-1185">Reference proteome</keyword>
<evidence type="ECO:0000256" key="2">
    <source>
        <dbReference type="ARBA" id="ARBA00022837"/>
    </source>
</evidence>
<feature type="domain" description="EF-hand" evidence="3">
    <location>
        <begin position="9"/>
        <end position="44"/>
    </location>
</feature>
<sequence length="160" mass="17972">MASACFDQEQVEELKEIFRMFDKDGDDSLTELQLGSLLRALGLMPNQQELEALLHRADTNSNGLIDFQDFVNLIEPGLNEQSHKYGDEQLRALFYAFDEDGNGFITASELEHSMLRLGYALTPAELSEMMEEADFDGDGRISYEEFVLALTTAAFDVAKT</sequence>
<dbReference type="Proteomes" id="UP000825935">
    <property type="component" value="Chromosome 22"/>
</dbReference>
<dbReference type="OrthoDB" id="26525at2759"/>
<dbReference type="GO" id="GO:0016460">
    <property type="term" value="C:myosin II complex"/>
    <property type="evidence" value="ECO:0007669"/>
    <property type="project" value="TreeGrafter"/>
</dbReference>
<dbReference type="PANTHER" id="PTHR23048">
    <property type="entry name" value="MYOSIN LIGHT CHAIN 1, 3"/>
    <property type="match status" value="1"/>
</dbReference>
<dbReference type="SMART" id="SM00054">
    <property type="entry name" value="EFh"/>
    <property type="match status" value="4"/>
</dbReference>
<name>A0A8T2S5D7_CERRI</name>
<organism evidence="4 5">
    <name type="scientific">Ceratopteris richardii</name>
    <name type="common">Triangle waterfern</name>
    <dbReference type="NCBI Taxonomy" id="49495"/>
    <lineage>
        <taxon>Eukaryota</taxon>
        <taxon>Viridiplantae</taxon>
        <taxon>Streptophyta</taxon>
        <taxon>Embryophyta</taxon>
        <taxon>Tracheophyta</taxon>
        <taxon>Polypodiopsida</taxon>
        <taxon>Polypodiidae</taxon>
        <taxon>Polypodiales</taxon>
        <taxon>Pteridineae</taxon>
        <taxon>Pteridaceae</taxon>
        <taxon>Parkerioideae</taxon>
        <taxon>Ceratopteris</taxon>
    </lineage>
</organism>
<dbReference type="InterPro" id="IPR002048">
    <property type="entry name" value="EF_hand_dom"/>
</dbReference>
<dbReference type="Gene3D" id="1.10.238.10">
    <property type="entry name" value="EF-hand"/>
    <property type="match status" value="2"/>
</dbReference>
<evidence type="ECO:0000259" key="3">
    <source>
        <dbReference type="PROSITE" id="PS50222"/>
    </source>
</evidence>
<proteinExistence type="predicted"/>
<dbReference type="OMA" id="FATMVAP"/>
<feature type="domain" description="EF-hand" evidence="3">
    <location>
        <begin position="85"/>
        <end position="120"/>
    </location>
</feature>
<dbReference type="Pfam" id="PF13499">
    <property type="entry name" value="EF-hand_7"/>
    <property type="match status" value="2"/>
</dbReference>
<evidence type="ECO:0000256" key="1">
    <source>
        <dbReference type="ARBA" id="ARBA00022737"/>
    </source>
</evidence>
<dbReference type="GO" id="GO:0005509">
    <property type="term" value="F:calcium ion binding"/>
    <property type="evidence" value="ECO:0007669"/>
    <property type="project" value="InterPro"/>
</dbReference>
<dbReference type="PROSITE" id="PS00018">
    <property type="entry name" value="EF_HAND_1"/>
    <property type="match status" value="3"/>
</dbReference>
<keyword evidence="2" id="KW-0106">Calcium</keyword>